<proteinExistence type="predicted"/>
<keyword evidence="4" id="KW-1185">Reference proteome</keyword>
<dbReference type="AlphaFoldDB" id="A0A2J8A197"/>
<dbReference type="Proteomes" id="UP000236333">
    <property type="component" value="Unassembled WGS sequence"/>
</dbReference>
<dbReference type="GO" id="GO:0016020">
    <property type="term" value="C:membrane"/>
    <property type="evidence" value="ECO:0007669"/>
    <property type="project" value="TreeGrafter"/>
</dbReference>
<dbReference type="InterPro" id="IPR043904">
    <property type="entry name" value="PhoD_2-like"/>
</dbReference>
<comment type="caution">
    <text evidence="3">The sequence shown here is derived from an EMBL/GenBank/DDBJ whole genome shotgun (WGS) entry which is preliminary data.</text>
</comment>
<dbReference type="EMBL" id="PGGS01000245">
    <property type="protein sequence ID" value="PNH06294.1"/>
    <property type="molecule type" value="Genomic_DNA"/>
</dbReference>
<feature type="domain" description="PhoD-like phosphatase" evidence="2">
    <location>
        <begin position="42"/>
        <end position="145"/>
    </location>
</feature>
<dbReference type="PANTHER" id="PTHR46689">
    <property type="entry name" value="MEMBRANE PROTEIN, PUTATIVE-RELATED"/>
    <property type="match status" value="1"/>
</dbReference>
<dbReference type="OrthoDB" id="9999821at2759"/>
<protein>
    <recommendedName>
        <fullName evidence="2">PhoD-like phosphatase domain-containing protein</fullName>
    </recommendedName>
</protein>
<sequence>MQASKQAGEAHACAAAPQAEADVRAPPQLLRFDVPASCTYRGGAPLWSDLLTRHAAAPFAALVGGGDQLYSDDVWQVPALQEWLLLPDPAQRLATPFTAAMAQQALCYYMRHCATHFSEGPGRRAFASIPQVNTWDDHDIFACLGPGRGAGAAAARTEKAPFQVINNNLQVVAGQPGSQVVVIDDLDRGRLRQRHRPLQGRDQSPHGWGSYPRRLADCPVFRGVFAAARAAYLLFQQHTTAARAAADGLLLTPGGGAHLVVALGPRQALLLPDQRGERTKPRFGGSMGGQGIRYVMGPHDAPIRENTCGCGPLRATPTVGPLIRFRGYDAATGTWRASVLYGTTVDGGGNGGGGDGARQLQKPAVVAGTAALAAAPGTTVAGGGGGPDVRSGCDAAEALLAAGFREAAPQPLPAGAPESGGLGPAAEAAAGGEGPGAGGGGGGGGTAAGAAGLAGAGYCGEPPLLRYRLLPGEGSGDSGSSGGGAAAADDRSGGRPNGPLATNGAVVESGELRFTLRVEQERPPLQQEQQQQRACDLGMRRLLCSCMPGAGGRREAEAAAEAAGARGSGGASGDAAAVAGNGSGGGGDAAGAAAGSGDGGGGGFSSVSTAGGGGDDVAVRPYTVVVQPLEVVRPPLGSDRYRVFAGTDF</sequence>
<dbReference type="Gene3D" id="3.60.21.70">
    <property type="entry name" value="PhoD-like phosphatase"/>
    <property type="match status" value="1"/>
</dbReference>
<name>A0A2J8A197_9CHLO</name>
<evidence type="ECO:0000313" key="4">
    <source>
        <dbReference type="Proteomes" id="UP000236333"/>
    </source>
</evidence>
<feature type="region of interest" description="Disordered" evidence="1">
    <location>
        <begin position="469"/>
        <end position="504"/>
    </location>
</feature>
<dbReference type="InterPro" id="IPR038607">
    <property type="entry name" value="PhoD-like_sf"/>
</dbReference>
<feature type="domain" description="PhoD-like phosphatase" evidence="2">
    <location>
        <begin position="206"/>
        <end position="283"/>
    </location>
</feature>
<dbReference type="PANTHER" id="PTHR46689:SF1">
    <property type="entry name" value="PHOD-LIKE PHOSPHATASE DOMAIN-CONTAINING PROTEIN"/>
    <property type="match status" value="1"/>
</dbReference>
<feature type="compositionally biased region" description="Gly residues" evidence="1">
    <location>
        <begin position="473"/>
        <end position="485"/>
    </location>
</feature>
<evidence type="ECO:0000259" key="2">
    <source>
        <dbReference type="Pfam" id="PF19050"/>
    </source>
</evidence>
<evidence type="ECO:0000313" key="3">
    <source>
        <dbReference type="EMBL" id="PNH06294.1"/>
    </source>
</evidence>
<reference evidence="3 4" key="1">
    <citation type="journal article" date="2017" name="Mol. Biol. Evol.">
        <title>The 4-celled Tetrabaena socialis nuclear genome reveals the essential components for genetic control of cell number at the origin of multicellularity in the volvocine lineage.</title>
        <authorList>
            <person name="Featherston J."/>
            <person name="Arakaki Y."/>
            <person name="Hanschen E.R."/>
            <person name="Ferris P.J."/>
            <person name="Michod R.E."/>
            <person name="Olson B.J.S.C."/>
            <person name="Nozaki H."/>
            <person name="Durand P.M."/>
        </authorList>
    </citation>
    <scope>NUCLEOTIDE SEQUENCE [LARGE SCALE GENOMIC DNA]</scope>
    <source>
        <strain evidence="3 4">NIES-571</strain>
    </source>
</reference>
<accession>A0A2J8A197</accession>
<feature type="region of interest" description="Disordered" evidence="1">
    <location>
        <begin position="409"/>
        <end position="446"/>
    </location>
</feature>
<dbReference type="Pfam" id="PF19050">
    <property type="entry name" value="PhoD_2"/>
    <property type="match status" value="2"/>
</dbReference>
<organism evidence="3 4">
    <name type="scientific">Tetrabaena socialis</name>
    <dbReference type="NCBI Taxonomy" id="47790"/>
    <lineage>
        <taxon>Eukaryota</taxon>
        <taxon>Viridiplantae</taxon>
        <taxon>Chlorophyta</taxon>
        <taxon>core chlorophytes</taxon>
        <taxon>Chlorophyceae</taxon>
        <taxon>CS clade</taxon>
        <taxon>Chlamydomonadales</taxon>
        <taxon>Tetrabaenaceae</taxon>
        <taxon>Tetrabaena</taxon>
    </lineage>
</organism>
<feature type="compositionally biased region" description="Gly residues" evidence="1">
    <location>
        <begin position="431"/>
        <end position="446"/>
    </location>
</feature>
<gene>
    <name evidence="3" type="ORF">TSOC_007353</name>
</gene>
<evidence type="ECO:0000256" key="1">
    <source>
        <dbReference type="SAM" id="MobiDB-lite"/>
    </source>
</evidence>